<keyword evidence="2" id="KW-1185">Reference proteome</keyword>
<evidence type="ECO:0000313" key="1">
    <source>
        <dbReference type="EMBL" id="RCH85204.1"/>
    </source>
</evidence>
<evidence type="ECO:0000313" key="2">
    <source>
        <dbReference type="Proteomes" id="UP000253551"/>
    </source>
</evidence>
<dbReference type="EMBL" id="PJQM01004233">
    <property type="protein sequence ID" value="RCH85204.1"/>
    <property type="molecule type" value="Genomic_DNA"/>
</dbReference>
<sequence>MNSLVNNLFQNYISQHQPNHNGNLMGSGPMDWLLNTAAFTGADTLLNKMDDEEGKNPHVWRNAGVAGALALAYQWYRNHHQQQQQLQQNPQYMYYTQPYPTQSYYPSQYAPPPPQQYLQYPQYSQYPQQYPVPSYDMYNSNSYMIQPYMPYNIPGSYYGQQQMMPYQPYRYI</sequence>
<proteinExistence type="predicted"/>
<dbReference type="OrthoDB" id="2289244at2759"/>
<reference evidence="1 2" key="1">
    <citation type="journal article" date="2018" name="G3 (Bethesda)">
        <title>Phylogenetic and Phylogenomic Definition of Rhizopus Species.</title>
        <authorList>
            <person name="Gryganskyi A.P."/>
            <person name="Golan J."/>
            <person name="Dolatabadi S."/>
            <person name="Mondo S."/>
            <person name="Robb S."/>
            <person name="Idnurm A."/>
            <person name="Muszewska A."/>
            <person name="Steczkiewicz K."/>
            <person name="Masonjones S."/>
            <person name="Liao H.L."/>
            <person name="Gajdeczka M.T."/>
            <person name="Anike F."/>
            <person name="Vuek A."/>
            <person name="Anishchenko I.M."/>
            <person name="Voigt K."/>
            <person name="de Hoog G.S."/>
            <person name="Smith M.E."/>
            <person name="Heitman J."/>
            <person name="Vilgalys R."/>
            <person name="Stajich J.E."/>
        </authorList>
    </citation>
    <scope>NUCLEOTIDE SEQUENCE [LARGE SCALE GENOMIC DNA]</scope>
    <source>
        <strain evidence="1 2">LSU 92-RS-03</strain>
    </source>
</reference>
<organism evidence="1 2">
    <name type="scientific">Rhizopus stolonifer</name>
    <name type="common">Rhizopus nigricans</name>
    <dbReference type="NCBI Taxonomy" id="4846"/>
    <lineage>
        <taxon>Eukaryota</taxon>
        <taxon>Fungi</taxon>
        <taxon>Fungi incertae sedis</taxon>
        <taxon>Mucoromycota</taxon>
        <taxon>Mucoromycotina</taxon>
        <taxon>Mucoromycetes</taxon>
        <taxon>Mucorales</taxon>
        <taxon>Mucorineae</taxon>
        <taxon>Rhizopodaceae</taxon>
        <taxon>Rhizopus</taxon>
    </lineage>
</organism>
<dbReference type="AlphaFoldDB" id="A0A367J5G3"/>
<name>A0A367J5G3_RHIST</name>
<gene>
    <name evidence="1" type="ORF">CU098_003831</name>
</gene>
<protein>
    <submittedName>
        <fullName evidence="1">Uncharacterized protein</fullName>
    </submittedName>
</protein>
<dbReference type="Proteomes" id="UP000253551">
    <property type="component" value="Unassembled WGS sequence"/>
</dbReference>
<accession>A0A367J5G3</accession>
<comment type="caution">
    <text evidence="1">The sequence shown here is derived from an EMBL/GenBank/DDBJ whole genome shotgun (WGS) entry which is preliminary data.</text>
</comment>